<evidence type="ECO:0000313" key="2">
    <source>
        <dbReference type="Proteomes" id="UP001162992"/>
    </source>
</evidence>
<organism evidence="1 2">
    <name type="scientific">Diphasiastrum complanatum</name>
    <name type="common">Issler's clubmoss</name>
    <name type="synonym">Lycopodium complanatum</name>
    <dbReference type="NCBI Taxonomy" id="34168"/>
    <lineage>
        <taxon>Eukaryota</taxon>
        <taxon>Viridiplantae</taxon>
        <taxon>Streptophyta</taxon>
        <taxon>Embryophyta</taxon>
        <taxon>Tracheophyta</taxon>
        <taxon>Lycopodiopsida</taxon>
        <taxon>Lycopodiales</taxon>
        <taxon>Lycopodiaceae</taxon>
        <taxon>Lycopodioideae</taxon>
        <taxon>Diphasiastrum</taxon>
    </lineage>
</organism>
<gene>
    <name evidence="1" type="ORF">O6H91_05G011600</name>
</gene>
<reference evidence="2" key="1">
    <citation type="journal article" date="2024" name="Proc. Natl. Acad. Sci. U.S.A.">
        <title>Extraordinary preservation of gene collinearity over three hundred million years revealed in homosporous lycophytes.</title>
        <authorList>
            <person name="Li C."/>
            <person name="Wickell D."/>
            <person name="Kuo L.Y."/>
            <person name="Chen X."/>
            <person name="Nie B."/>
            <person name="Liao X."/>
            <person name="Peng D."/>
            <person name="Ji J."/>
            <person name="Jenkins J."/>
            <person name="Williams M."/>
            <person name="Shu S."/>
            <person name="Plott C."/>
            <person name="Barry K."/>
            <person name="Rajasekar S."/>
            <person name="Grimwood J."/>
            <person name="Han X."/>
            <person name="Sun S."/>
            <person name="Hou Z."/>
            <person name="He W."/>
            <person name="Dai G."/>
            <person name="Sun C."/>
            <person name="Schmutz J."/>
            <person name="Leebens-Mack J.H."/>
            <person name="Li F.W."/>
            <person name="Wang L."/>
        </authorList>
    </citation>
    <scope>NUCLEOTIDE SEQUENCE [LARGE SCALE GENOMIC DNA]</scope>
    <source>
        <strain evidence="2">cv. PW_Plant_1</strain>
    </source>
</reference>
<accession>A0ACC2DL23</accession>
<dbReference type="EMBL" id="CM055096">
    <property type="protein sequence ID" value="KAJ7554840.1"/>
    <property type="molecule type" value="Genomic_DNA"/>
</dbReference>
<name>A0ACC2DL23_DIPCM</name>
<proteinExistence type="predicted"/>
<protein>
    <submittedName>
        <fullName evidence="1">Uncharacterized protein</fullName>
    </submittedName>
</protein>
<evidence type="ECO:0000313" key="1">
    <source>
        <dbReference type="EMBL" id="KAJ7554840.1"/>
    </source>
</evidence>
<dbReference type="Proteomes" id="UP001162992">
    <property type="component" value="Chromosome 5"/>
</dbReference>
<sequence>MGSKWQQQQLWRWLPTVTRSGRHSSNASNSFAHSVFEKGGLTSKKGLQVGQHTAAAAADTVSFFSLNGSGPSAISAELLAVDQLPGEQARFASWASLLKRCGDTKSLSDGKTVHAHIRRHKRDRTTFLANWVIQMFGDCGSMADAQAVFDQIPKPNLHSWTVLIGAYAKNNCGKMALDCLHQMQLQGLRPNHVTFVCALDACGSFAALEKGKEIHAAIVEGGFLGEVPVGTALVSMYGKCGSLQDAMRVFHSMPQRNVISWNAIISACIHNGNAEEALELFHQMQQLGGLKPDTVTFICAIDACANLAVLEKGQEIHACILESGCSGEVNLGNALIDMYGKCGSLQDARMVFDGMVQRDVVSWNAMIAACAQNGHHHVALDLYHEMQQNGINPDQITFVGVLTACSHTGQVGAGKEYFDSMLKDYSIRPQVEHYVCLIDILGRAGSLAEAEDLIHSMPFRDEATVWLCLLGACRIHGDVERGLRAASHIVQLDPENASPYVLLSSIYAAAGKWDEARKVREIWANGEANKNLSLIDYDKLDQKFARFQAQDLHTKVHRLSTEVES</sequence>
<comment type="caution">
    <text evidence="1">The sequence shown here is derived from an EMBL/GenBank/DDBJ whole genome shotgun (WGS) entry which is preliminary data.</text>
</comment>
<keyword evidence="2" id="KW-1185">Reference proteome</keyword>